<keyword evidence="2" id="KW-1185">Reference proteome</keyword>
<sequence length="463" mass="52942">MAVSINLCRCKVGATVDADISPFVGEMPVGAEGVSMDLLYENELIYGRLLTIDQPHLIERYNRALTAFGFKATKLKQFDIDRTGFSPEIATELKDPSYLDPNGVNRRFIILTPDQAVLPVVHTQFSNTSQLMYEFFSSNARAINALTIKDVIYGEIEDTVSIVNDIEDLLSINQVEFRVLSAENVMGQAAELRLLVDKLQNEPNTWRNNDLLNRMVELAKVTGDIRENSLVPDKVVFRHSAFWTSHFGGVYIFVDDNTTTVIGDPSAPGFRRSRPWQVNYISIKDADQVFQFLVSTGRIELPRASWVEQSGYLENRGEMIIRHLIQTLEPERNLAGIDRIWLQTWIHANASLINHDGTWPFLNAVKREIAQTGQINLSEIDPVRRFLVVRALPRHPDAWLVNQLISDFVPWDFLSRYVFNKQGFYADYGRWNPAYQEHVVDILKTTYLKDKEGLRKRLYGLTS</sequence>
<name>A0A839ER29_9HYPH</name>
<dbReference type="InterPro" id="IPR046578">
    <property type="entry name" value="DUF6638"/>
</dbReference>
<evidence type="ECO:0000313" key="1">
    <source>
        <dbReference type="EMBL" id="MBA8880595.1"/>
    </source>
</evidence>
<reference evidence="1 2" key="1">
    <citation type="submission" date="2020-07" db="EMBL/GenBank/DDBJ databases">
        <title>Genomic Encyclopedia of Type Strains, Phase IV (KMG-V): Genome sequencing to study the core and pangenomes of soil and plant-associated prokaryotes.</title>
        <authorList>
            <person name="Whitman W."/>
        </authorList>
    </citation>
    <scope>NUCLEOTIDE SEQUENCE [LARGE SCALE GENOMIC DNA]</scope>
    <source>
        <strain evidence="1 2">AN3</strain>
    </source>
</reference>
<dbReference type="Proteomes" id="UP000549052">
    <property type="component" value="Unassembled WGS sequence"/>
</dbReference>
<protein>
    <submittedName>
        <fullName evidence="1">Uncharacterized protein</fullName>
    </submittedName>
</protein>
<proteinExistence type="predicted"/>
<gene>
    <name evidence="1" type="ORF">FHW16_004318</name>
</gene>
<evidence type="ECO:0000313" key="2">
    <source>
        <dbReference type="Proteomes" id="UP000549052"/>
    </source>
</evidence>
<comment type="caution">
    <text evidence="1">The sequence shown here is derived from an EMBL/GenBank/DDBJ whole genome shotgun (WGS) entry which is preliminary data.</text>
</comment>
<dbReference type="AlphaFoldDB" id="A0A839ER29"/>
<dbReference type="Pfam" id="PF20343">
    <property type="entry name" value="DUF6638"/>
    <property type="match status" value="1"/>
</dbReference>
<accession>A0A839ER29</accession>
<dbReference type="EMBL" id="JACGXN010000008">
    <property type="protein sequence ID" value="MBA8880595.1"/>
    <property type="molecule type" value="Genomic_DNA"/>
</dbReference>
<organism evidence="1 2">
    <name type="scientific">Phyllobacterium myrsinacearum</name>
    <dbReference type="NCBI Taxonomy" id="28101"/>
    <lineage>
        <taxon>Bacteria</taxon>
        <taxon>Pseudomonadati</taxon>
        <taxon>Pseudomonadota</taxon>
        <taxon>Alphaproteobacteria</taxon>
        <taxon>Hyphomicrobiales</taxon>
        <taxon>Phyllobacteriaceae</taxon>
        <taxon>Phyllobacterium</taxon>
    </lineage>
</organism>